<dbReference type="EMBL" id="AAUV01000051">
    <property type="protein sequence ID" value="EAV39410.1"/>
    <property type="molecule type" value="Genomic_DNA"/>
</dbReference>
<dbReference type="InterPro" id="IPR051239">
    <property type="entry name" value="2'-dNMP_N-hydrolase"/>
</dbReference>
<accession>A0NJ78</accession>
<proteinExistence type="predicted"/>
<dbReference type="SUPFAM" id="SSF52309">
    <property type="entry name" value="N-(deoxy)ribosyltransferase-like"/>
    <property type="match status" value="1"/>
</dbReference>
<dbReference type="PANTHER" id="PTHR15364">
    <property type="entry name" value="2'-DEOXYNUCLEOSIDE 5'-PHOSPHATE N-HYDROLASE 1"/>
    <property type="match status" value="1"/>
</dbReference>
<dbReference type="GO" id="GO:0070694">
    <property type="term" value="F:5-hydroxymethyl-dUMP N-hydrolase activity"/>
    <property type="evidence" value="ECO:0007669"/>
    <property type="project" value="TreeGrafter"/>
</dbReference>
<dbReference type="PANTHER" id="PTHR15364:SF0">
    <property type="entry name" value="2'-DEOXYNUCLEOSIDE 5'-PHOSPHATE N-HYDROLASE 1"/>
    <property type="match status" value="1"/>
</dbReference>
<gene>
    <name evidence="1" type="ORF">OENOO_56009</name>
</gene>
<dbReference type="GO" id="GO:0009159">
    <property type="term" value="P:deoxyribonucleoside monophosphate catabolic process"/>
    <property type="evidence" value="ECO:0007669"/>
    <property type="project" value="TreeGrafter"/>
</dbReference>
<dbReference type="Proteomes" id="UP000003346">
    <property type="component" value="Unassembled WGS sequence"/>
</dbReference>
<name>A0NJ78_OENOE</name>
<dbReference type="Gene3D" id="3.40.50.450">
    <property type="match status" value="1"/>
</dbReference>
<dbReference type="HOGENOM" id="CLU_117644_0_0_9"/>
<dbReference type="AlphaFoldDB" id="A0NJ78"/>
<evidence type="ECO:0000313" key="1">
    <source>
        <dbReference type="EMBL" id="EAV39410.1"/>
    </source>
</evidence>
<reference evidence="1 2" key="1">
    <citation type="submission" date="2006-11" db="EMBL/GenBank/DDBJ databases">
        <authorList>
            <consortium name="Laboratoire de Microbiologie (Universite Bourgogne)"/>
            <consortium name="GENOME Express"/>
            <consortium name="UMR Oenologie Ampelologie (Universite Bordeaux 2)"/>
            <person name="Guzzo J."/>
        </authorList>
    </citation>
    <scope>NUCLEOTIDE SEQUENCE [LARGE SCALE GENOMIC DNA]</scope>
    <source>
        <strain evidence="1 2">ATCC BAA-1163</strain>
    </source>
</reference>
<comment type="caution">
    <text evidence="1">The sequence shown here is derived from an EMBL/GenBank/DDBJ whole genome shotgun (WGS) entry which is preliminary data.</text>
</comment>
<dbReference type="Pfam" id="PF05014">
    <property type="entry name" value="Nuc_deoxyrib_tr"/>
    <property type="match status" value="1"/>
</dbReference>
<protein>
    <submittedName>
        <fullName evidence="1">Purine transdeoxyribosylase</fullName>
    </submittedName>
</protein>
<dbReference type="InterPro" id="IPR007710">
    <property type="entry name" value="Nucleoside_deoxyribTrfase"/>
</dbReference>
<sequence length="149" mass="16899">MNMAKNIYLASPFFDDEQIARVKKIEKALESNPTVMDYYDPRLHQHEELEFGSPEWQTVTYNSDIEAIEAADAIVAIVDFEGQNVDSGTAMEIGYAVKKGTPILIFQEKEPVLNLMFSVPVHAYMSKPEDIANYDFDAMKKIPYKGKVV</sequence>
<evidence type="ECO:0000313" key="2">
    <source>
        <dbReference type="Proteomes" id="UP000003346"/>
    </source>
</evidence>
<organism evidence="1 2">
    <name type="scientific">Oenococcus oeni ATCC BAA-1163</name>
    <dbReference type="NCBI Taxonomy" id="379360"/>
    <lineage>
        <taxon>Bacteria</taxon>
        <taxon>Bacillati</taxon>
        <taxon>Bacillota</taxon>
        <taxon>Bacilli</taxon>
        <taxon>Lactobacillales</taxon>
        <taxon>Lactobacillaceae</taxon>
        <taxon>Oenococcus</taxon>
    </lineage>
</organism>